<dbReference type="PANTHER" id="PTHR14464">
    <property type="entry name" value="EXONUCLEASE V"/>
    <property type="match status" value="1"/>
</dbReference>
<dbReference type="PANTHER" id="PTHR14464:SF4">
    <property type="entry name" value="EXONUCLEASE V"/>
    <property type="match status" value="1"/>
</dbReference>
<dbReference type="AlphaFoldDB" id="A0A2G9GCB0"/>
<feature type="compositionally biased region" description="Polar residues" evidence="2">
    <location>
        <begin position="397"/>
        <end position="407"/>
    </location>
</feature>
<accession>A0A2G9GCB0</accession>
<dbReference type="Pfam" id="PF09810">
    <property type="entry name" value="Exo5"/>
    <property type="match status" value="3"/>
</dbReference>
<name>A0A2G9GCB0_9LAMI</name>
<proteinExistence type="inferred from homology"/>
<feature type="compositionally biased region" description="Low complexity" evidence="2">
    <location>
        <begin position="11"/>
        <end position="23"/>
    </location>
</feature>
<comment type="similarity">
    <text evidence="1">Belongs to the EXO5 family.</text>
</comment>
<evidence type="ECO:0008006" key="5">
    <source>
        <dbReference type="Google" id="ProtNLM"/>
    </source>
</evidence>
<sequence>MTLHRLSHTMSQSPTQSPSSPTTNSDDKAAKIPIEIITNEEMALIEAAFAATATAAAMPSAQLRRNSMSICSITLLSKRGLSVCTATASSDIEDSGRVGSNSPQKNKKNRVMTSFLHRFRRGRGLSVTDITGTEWCEKQMEFILLFGKPQKTKAMQAGSARHVVLEEEVIKRVKVHVESAEDVWALKFMNFIVGANQLLFDGLTRELPLVGFIEGVWMVGIIDEIRMPVSESERFPILVDTKTRVQATLPGEPQRRNGRLQLMCYKHMWDTLVAEKFPSQKFLDFFSLNPNHILSPEIRENTAKSGFPSETLNDVLRYLGNSCSALPQAYDRLLLRYELQDDQSLLGEDEFAYEPSWLKDQIESCLEFWQGKREASYPPMEERWKCRFCKFASACPANSNPDGSPSETKNEAILSPELPHK</sequence>
<gene>
    <name evidence="3" type="ORF">CDL12_24859</name>
</gene>
<dbReference type="OrthoDB" id="354769at2759"/>
<evidence type="ECO:0000313" key="3">
    <source>
        <dbReference type="EMBL" id="PIN02620.1"/>
    </source>
</evidence>
<dbReference type="InterPro" id="IPR011604">
    <property type="entry name" value="PDDEXK-like_dom_sf"/>
</dbReference>
<protein>
    <recommendedName>
        <fullName evidence="5">Exonuclease V</fullName>
    </recommendedName>
</protein>
<dbReference type="GO" id="GO:0036297">
    <property type="term" value="P:interstrand cross-link repair"/>
    <property type="evidence" value="ECO:0007669"/>
    <property type="project" value="TreeGrafter"/>
</dbReference>
<feature type="region of interest" description="Disordered" evidence="2">
    <location>
        <begin position="1"/>
        <end position="28"/>
    </location>
</feature>
<reference evidence="4" key="1">
    <citation type="journal article" date="2018" name="Gigascience">
        <title>Genome assembly of the Pink Ipe (Handroanthus impetiginosus, Bignoniaceae), a highly valued, ecologically keystone Neotropical timber forest tree.</title>
        <authorList>
            <person name="Silva-Junior O.B."/>
            <person name="Grattapaglia D."/>
            <person name="Novaes E."/>
            <person name="Collevatti R.G."/>
        </authorList>
    </citation>
    <scope>NUCLEOTIDE SEQUENCE [LARGE SCALE GENOMIC DNA]</scope>
    <source>
        <strain evidence="4">cv. UFG-1</strain>
    </source>
</reference>
<feature type="region of interest" description="Disordered" evidence="2">
    <location>
        <begin position="397"/>
        <end position="421"/>
    </location>
</feature>
<dbReference type="GO" id="GO:0045145">
    <property type="term" value="F:single-stranded DNA 5'-3' DNA exonuclease activity"/>
    <property type="evidence" value="ECO:0007669"/>
    <property type="project" value="InterPro"/>
</dbReference>
<evidence type="ECO:0000256" key="1">
    <source>
        <dbReference type="ARBA" id="ARBA00009797"/>
    </source>
</evidence>
<dbReference type="EMBL" id="NKXS01005843">
    <property type="protein sequence ID" value="PIN02620.1"/>
    <property type="molecule type" value="Genomic_DNA"/>
</dbReference>
<dbReference type="Gene3D" id="3.90.320.10">
    <property type="match status" value="1"/>
</dbReference>
<evidence type="ECO:0000256" key="2">
    <source>
        <dbReference type="SAM" id="MobiDB-lite"/>
    </source>
</evidence>
<dbReference type="Proteomes" id="UP000231279">
    <property type="component" value="Unassembled WGS sequence"/>
</dbReference>
<organism evidence="3 4">
    <name type="scientific">Handroanthus impetiginosus</name>
    <dbReference type="NCBI Taxonomy" id="429701"/>
    <lineage>
        <taxon>Eukaryota</taxon>
        <taxon>Viridiplantae</taxon>
        <taxon>Streptophyta</taxon>
        <taxon>Embryophyta</taxon>
        <taxon>Tracheophyta</taxon>
        <taxon>Spermatophyta</taxon>
        <taxon>Magnoliopsida</taxon>
        <taxon>eudicotyledons</taxon>
        <taxon>Gunneridae</taxon>
        <taxon>Pentapetalae</taxon>
        <taxon>asterids</taxon>
        <taxon>lamiids</taxon>
        <taxon>Lamiales</taxon>
        <taxon>Bignoniaceae</taxon>
        <taxon>Crescentiina</taxon>
        <taxon>Tabebuia alliance</taxon>
        <taxon>Handroanthus</taxon>
    </lineage>
</organism>
<dbReference type="InterPro" id="IPR019190">
    <property type="entry name" value="EXOV"/>
</dbReference>
<comment type="caution">
    <text evidence="3">The sequence shown here is derived from an EMBL/GenBank/DDBJ whole genome shotgun (WGS) entry which is preliminary data.</text>
</comment>
<keyword evidence="4" id="KW-1185">Reference proteome</keyword>
<evidence type="ECO:0000313" key="4">
    <source>
        <dbReference type="Proteomes" id="UP000231279"/>
    </source>
</evidence>
<dbReference type="GO" id="GO:0005634">
    <property type="term" value="C:nucleus"/>
    <property type="evidence" value="ECO:0007669"/>
    <property type="project" value="TreeGrafter"/>
</dbReference>